<evidence type="ECO:0000256" key="9">
    <source>
        <dbReference type="ARBA" id="ARBA00022801"/>
    </source>
</evidence>
<dbReference type="Pfam" id="PF17900">
    <property type="entry name" value="Peptidase_M1_N"/>
    <property type="match status" value="1"/>
</dbReference>
<evidence type="ECO:0000256" key="5">
    <source>
        <dbReference type="ARBA" id="ARBA00015611"/>
    </source>
</evidence>
<evidence type="ECO:0000256" key="7">
    <source>
        <dbReference type="ARBA" id="ARBA00022670"/>
    </source>
</evidence>
<keyword evidence="10" id="KW-0862">Zinc</keyword>
<evidence type="ECO:0000259" key="13">
    <source>
        <dbReference type="Pfam" id="PF01433"/>
    </source>
</evidence>
<keyword evidence="9 15" id="KW-0378">Hydrolase</keyword>
<name>A0ABV0AAS0_9FLAO</name>
<gene>
    <name evidence="15" type="ORF">VP395_10705</name>
</gene>
<keyword evidence="6 15" id="KW-0031">Aminopeptidase</keyword>
<dbReference type="SUPFAM" id="SSF63737">
    <property type="entry name" value="Leukotriene A4 hydrolase N-terminal domain"/>
    <property type="match status" value="1"/>
</dbReference>
<dbReference type="Gene3D" id="2.60.40.1730">
    <property type="entry name" value="tricorn interacting facor f3 domain"/>
    <property type="match status" value="1"/>
</dbReference>
<evidence type="ECO:0000256" key="4">
    <source>
        <dbReference type="ARBA" id="ARBA00012564"/>
    </source>
</evidence>
<feature type="signal peptide" evidence="12">
    <location>
        <begin position="1"/>
        <end position="21"/>
    </location>
</feature>
<dbReference type="SUPFAM" id="SSF55486">
    <property type="entry name" value="Metalloproteases ('zincins'), catalytic domain"/>
    <property type="match status" value="1"/>
</dbReference>
<dbReference type="GO" id="GO:0004177">
    <property type="term" value="F:aminopeptidase activity"/>
    <property type="evidence" value="ECO:0007669"/>
    <property type="project" value="UniProtKB-KW"/>
</dbReference>
<evidence type="ECO:0000256" key="3">
    <source>
        <dbReference type="ARBA" id="ARBA00010136"/>
    </source>
</evidence>
<dbReference type="InterPro" id="IPR042097">
    <property type="entry name" value="Aminopeptidase_N-like_N_sf"/>
</dbReference>
<evidence type="ECO:0000259" key="14">
    <source>
        <dbReference type="Pfam" id="PF17900"/>
    </source>
</evidence>
<dbReference type="InterPro" id="IPR001930">
    <property type="entry name" value="Peptidase_M1"/>
</dbReference>
<dbReference type="InterPro" id="IPR014782">
    <property type="entry name" value="Peptidase_M1_dom"/>
</dbReference>
<keyword evidence="16" id="KW-1185">Reference proteome</keyword>
<evidence type="ECO:0000256" key="10">
    <source>
        <dbReference type="ARBA" id="ARBA00022833"/>
    </source>
</evidence>
<comment type="caution">
    <text evidence="15">The sequence shown here is derived from an EMBL/GenBank/DDBJ whole genome shotgun (WGS) entry which is preliminary data.</text>
</comment>
<evidence type="ECO:0000313" key="16">
    <source>
        <dbReference type="Proteomes" id="UP001416393"/>
    </source>
</evidence>
<keyword evidence="11" id="KW-0482">Metalloprotease</keyword>
<feature type="domain" description="Peptidase M1 membrane alanine aminopeptidase" evidence="13">
    <location>
        <begin position="233"/>
        <end position="433"/>
    </location>
</feature>
<keyword evidence="12" id="KW-0732">Signal</keyword>
<dbReference type="Pfam" id="PF01433">
    <property type="entry name" value="Peptidase_M1"/>
    <property type="match status" value="1"/>
</dbReference>
<protein>
    <recommendedName>
        <fullName evidence="5">Aminopeptidase N</fullName>
        <ecNumber evidence="4">3.4.11.2</ecNumber>
    </recommendedName>
</protein>
<dbReference type="RefSeq" id="WP_346242004.1">
    <property type="nucleotide sequence ID" value="NZ_JAZHYP010000004.1"/>
</dbReference>
<dbReference type="InterPro" id="IPR027268">
    <property type="entry name" value="Peptidase_M4/M1_CTD_sf"/>
</dbReference>
<evidence type="ECO:0000256" key="8">
    <source>
        <dbReference type="ARBA" id="ARBA00022723"/>
    </source>
</evidence>
<dbReference type="CDD" id="cd09603">
    <property type="entry name" value="M1_APN_like"/>
    <property type="match status" value="1"/>
</dbReference>
<keyword evidence="8" id="KW-0479">Metal-binding</keyword>
<comment type="cofactor">
    <cofactor evidence="2">
        <name>Zn(2+)</name>
        <dbReference type="ChEBI" id="CHEBI:29105"/>
    </cofactor>
</comment>
<dbReference type="InterPro" id="IPR016024">
    <property type="entry name" value="ARM-type_fold"/>
</dbReference>
<dbReference type="SUPFAM" id="SSF48371">
    <property type="entry name" value="ARM repeat"/>
    <property type="match status" value="1"/>
</dbReference>
<evidence type="ECO:0000256" key="6">
    <source>
        <dbReference type="ARBA" id="ARBA00022438"/>
    </source>
</evidence>
<dbReference type="Proteomes" id="UP001416393">
    <property type="component" value="Unassembled WGS sequence"/>
</dbReference>
<dbReference type="Gene3D" id="1.10.390.10">
    <property type="entry name" value="Neutral Protease Domain 2"/>
    <property type="match status" value="1"/>
</dbReference>
<dbReference type="PRINTS" id="PR00756">
    <property type="entry name" value="ALADIPTASE"/>
</dbReference>
<keyword evidence="7" id="KW-0645">Protease</keyword>
<sequence length="681" mass="80001">MIRFLFCLLLFITAFVQGQQADYVDFKTAKVKLSIFPEKQAVGGFVSYKFKILKPVDSIYIDAVNMEFQTVNLDENKISYLNDGKKLWLKHHFKSDSIYQLKFNYIALPKKAMYFIDWGFEDGDKQIWTQGQGKYTSNWLPSIDDMNDKIEFDLSIEFDKNYQVIANGKLTNKQVNKSTITWQYDMEQPMSSYLVALAIGKYDKKIEYSKSGISLEMYYYPEDSLKYEPTYRYTKQMFDFLEEEIGVSYPWQNYKQVPVKDFLYAGMENTSLTIFTDSFVIDSMAYVDKNYVNVNAHELAHQWFGDLVTETSGNHHWLQEGFATYYALLAEREVFGDDYYYWQLYEYAQELLEQDKAGQSTSLLDPKSSSTTFYKKGAWVLHMLREKVGDKTFKTAIKNYLLKHQFKNVETDDFIGEVEKVSGQDLSVFVNDWLEGNAFLYEECLTSLKINSKDILQMLELDKELMFSSQSPDYNADRYFDKATSSRLKEHLFSKDLIKIVHDSIIRNGLNTNDVKVRQAIAQNLREIPSELKKDYESLLNDRSYVTIEAALYNLCSNFPEDKFKYLEKTKDIEGFNNKNIRMLWIALVLNTPDFEDLNKQGFLNELVGYTSAKYDFETRETAFSYLNAIQVYNETIISNLINATKHHNWRFKEYSKTLLEYLKQDEKYKTLITNLEENQQ</sequence>
<evidence type="ECO:0000256" key="11">
    <source>
        <dbReference type="ARBA" id="ARBA00023049"/>
    </source>
</evidence>
<comment type="catalytic activity">
    <reaction evidence="1">
        <text>Release of an N-terminal amino acid, Xaa-|-Yaa- from a peptide, amide or arylamide. Xaa is preferably Ala, but may be most amino acids including Pro (slow action). When a terminal hydrophobic residue is followed by a prolyl residue, the two may be released as an intact Xaa-Pro dipeptide.</text>
        <dbReference type="EC" id="3.4.11.2"/>
    </reaction>
</comment>
<evidence type="ECO:0000256" key="12">
    <source>
        <dbReference type="SAM" id="SignalP"/>
    </source>
</evidence>
<dbReference type="PANTHER" id="PTHR11533">
    <property type="entry name" value="PROTEASE M1 ZINC METALLOPROTEASE"/>
    <property type="match status" value="1"/>
</dbReference>
<dbReference type="InterPro" id="IPR050344">
    <property type="entry name" value="Peptidase_M1_aminopeptidases"/>
</dbReference>
<feature type="domain" description="Aminopeptidase N-like N-terminal" evidence="14">
    <location>
        <begin position="30"/>
        <end position="194"/>
    </location>
</feature>
<evidence type="ECO:0000256" key="2">
    <source>
        <dbReference type="ARBA" id="ARBA00001947"/>
    </source>
</evidence>
<feature type="chain" id="PRO_5045177841" description="Aminopeptidase N" evidence="12">
    <location>
        <begin position="22"/>
        <end position="681"/>
    </location>
</feature>
<dbReference type="EC" id="3.4.11.2" evidence="4"/>
<dbReference type="InterPro" id="IPR045357">
    <property type="entry name" value="Aminopeptidase_N-like_N"/>
</dbReference>
<dbReference type="EMBL" id="JAZHYP010000004">
    <property type="protein sequence ID" value="MEN3324201.1"/>
    <property type="molecule type" value="Genomic_DNA"/>
</dbReference>
<accession>A0ABV0AAS0</accession>
<comment type="similarity">
    <text evidence="3">Belongs to the peptidase M1 family.</text>
</comment>
<organism evidence="15 16">
    <name type="scientific">Mariniflexile soesokkakense</name>
    <dbReference type="NCBI Taxonomy" id="1343160"/>
    <lineage>
        <taxon>Bacteria</taxon>
        <taxon>Pseudomonadati</taxon>
        <taxon>Bacteroidota</taxon>
        <taxon>Flavobacteriia</taxon>
        <taxon>Flavobacteriales</taxon>
        <taxon>Flavobacteriaceae</taxon>
        <taxon>Mariniflexile</taxon>
    </lineage>
</organism>
<dbReference type="PANTHER" id="PTHR11533:SF174">
    <property type="entry name" value="PUROMYCIN-SENSITIVE AMINOPEPTIDASE-RELATED"/>
    <property type="match status" value="1"/>
</dbReference>
<evidence type="ECO:0000313" key="15">
    <source>
        <dbReference type="EMBL" id="MEN3324201.1"/>
    </source>
</evidence>
<reference evidence="15 16" key="1">
    <citation type="submission" date="2024-01" db="EMBL/GenBank/DDBJ databases">
        <title>Mariniflexile litorale sp. nov., isolated from the shallow sediments of the Sea of Japan.</title>
        <authorList>
            <person name="Romanenko L."/>
            <person name="Bystritskaya E."/>
            <person name="Isaeva M."/>
        </authorList>
    </citation>
    <scope>NUCLEOTIDE SEQUENCE [LARGE SCALE GENOMIC DNA]</scope>
    <source>
        <strain evidence="15 16">KCTC 32427</strain>
    </source>
</reference>
<proteinExistence type="inferred from homology"/>
<evidence type="ECO:0000256" key="1">
    <source>
        <dbReference type="ARBA" id="ARBA00000098"/>
    </source>
</evidence>